<dbReference type="RefSeq" id="WP_154521883.1">
    <property type="nucleotide sequence ID" value="NZ_VULZ01000001.1"/>
</dbReference>
<organism evidence="1 2">
    <name type="scientific">Porcincola intestinalis</name>
    <dbReference type="NCBI Taxonomy" id="2606632"/>
    <lineage>
        <taxon>Bacteria</taxon>
        <taxon>Bacillati</taxon>
        <taxon>Bacillota</taxon>
        <taxon>Clostridia</taxon>
        <taxon>Lachnospirales</taxon>
        <taxon>Lachnospiraceae</taxon>
        <taxon>Porcincola</taxon>
    </lineage>
</organism>
<protein>
    <submittedName>
        <fullName evidence="1">Uncharacterized protein</fullName>
    </submittedName>
</protein>
<sequence length="62" mass="7274">MEKSETKDITICKRCKYWKDPSPATGYKYGFCTKPHSTTEWNFYCRDGEPDATNKGGTEERW</sequence>
<evidence type="ECO:0000313" key="2">
    <source>
        <dbReference type="Proteomes" id="UP000481852"/>
    </source>
</evidence>
<comment type="caution">
    <text evidence="1">The sequence shown here is derived from an EMBL/GenBank/DDBJ whole genome shotgun (WGS) entry which is preliminary data.</text>
</comment>
<reference evidence="1 2" key="1">
    <citation type="submission" date="2019-08" db="EMBL/GenBank/DDBJ databases">
        <title>In-depth cultivation of the pig gut microbiome towards novel bacterial diversity and tailored functional studies.</title>
        <authorList>
            <person name="Wylensek D."/>
            <person name="Hitch T.C.A."/>
            <person name="Clavel T."/>
        </authorList>
    </citation>
    <scope>NUCLEOTIDE SEQUENCE [LARGE SCALE GENOMIC DNA]</scope>
    <source>
        <strain evidence="1 2">Oil+RF-744-WCA-WT-11</strain>
    </source>
</reference>
<dbReference type="Proteomes" id="UP000481852">
    <property type="component" value="Unassembled WGS sequence"/>
</dbReference>
<keyword evidence="2" id="KW-1185">Reference proteome</keyword>
<dbReference type="EMBL" id="VULZ01000001">
    <property type="protein sequence ID" value="MSS13653.1"/>
    <property type="molecule type" value="Genomic_DNA"/>
</dbReference>
<dbReference type="AlphaFoldDB" id="A0A6L5X2J5"/>
<name>A0A6L5X2J5_9FIRM</name>
<gene>
    <name evidence="1" type="ORF">FYJ35_01070</name>
</gene>
<accession>A0A6L5X2J5</accession>
<evidence type="ECO:0000313" key="1">
    <source>
        <dbReference type="EMBL" id="MSS13653.1"/>
    </source>
</evidence>
<proteinExistence type="predicted"/>